<organism evidence="1 2">
    <name type="scientific">Glycomyces buryatensis</name>
    <dbReference type="NCBI Taxonomy" id="2570927"/>
    <lineage>
        <taxon>Bacteria</taxon>
        <taxon>Bacillati</taxon>
        <taxon>Actinomycetota</taxon>
        <taxon>Actinomycetes</taxon>
        <taxon>Glycomycetales</taxon>
        <taxon>Glycomycetaceae</taxon>
        <taxon>Glycomyces</taxon>
    </lineage>
</organism>
<gene>
    <name evidence="1" type="ORF">FAB82_15040</name>
</gene>
<dbReference type="RefSeq" id="WP_136535354.1">
    <property type="nucleotide sequence ID" value="NZ_STGY01000056.1"/>
</dbReference>
<reference evidence="1 2" key="2">
    <citation type="submission" date="2019-05" db="EMBL/GenBank/DDBJ databases">
        <title>Glycomyces buryatensis sp. nov.</title>
        <authorList>
            <person name="Nikitina E."/>
        </authorList>
    </citation>
    <scope>NUCLEOTIDE SEQUENCE [LARGE SCALE GENOMIC DNA]</scope>
    <source>
        <strain evidence="1 2">18</strain>
    </source>
</reference>
<sequence length="68" mass="6927">MSTVYQRALLALEDAGLPTGTIGPAHAGLPGLGERSGSKLVEQLLELDEDQAETLAAAVSEHAGGEGR</sequence>
<dbReference type="Proteomes" id="UP000308760">
    <property type="component" value="Unassembled WGS sequence"/>
</dbReference>
<evidence type="ECO:0000313" key="2">
    <source>
        <dbReference type="Proteomes" id="UP000308760"/>
    </source>
</evidence>
<reference evidence="2" key="1">
    <citation type="submission" date="2019-04" db="EMBL/GenBank/DDBJ databases">
        <title>Nocardioides xinjiangensis sp. nov.</title>
        <authorList>
            <person name="Liu S."/>
        </authorList>
    </citation>
    <scope>NUCLEOTIDE SEQUENCE [LARGE SCALE GENOMIC DNA]</scope>
    <source>
        <strain evidence="2">18</strain>
    </source>
</reference>
<comment type="caution">
    <text evidence="1">The sequence shown here is derived from an EMBL/GenBank/DDBJ whole genome shotgun (WGS) entry which is preliminary data.</text>
</comment>
<keyword evidence="2" id="KW-1185">Reference proteome</keyword>
<protein>
    <submittedName>
        <fullName evidence="1">Uncharacterized protein</fullName>
    </submittedName>
</protein>
<evidence type="ECO:0000313" key="1">
    <source>
        <dbReference type="EMBL" id="THV40579.1"/>
    </source>
</evidence>
<dbReference type="AlphaFoldDB" id="A0A4S8QGS0"/>
<name>A0A4S8QGS0_9ACTN</name>
<proteinExistence type="predicted"/>
<dbReference type="EMBL" id="STGY01000056">
    <property type="protein sequence ID" value="THV40579.1"/>
    <property type="molecule type" value="Genomic_DNA"/>
</dbReference>
<accession>A0A4S8QGS0</accession>